<dbReference type="AlphaFoldDB" id="A0A4R5MK69"/>
<dbReference type="EMBL" id="SJCY01000006">
    <property type="protein sequence ID" value="TDG36097.1"/>
    <property type="molecule type" value="Genomic_DNA"/>
</dbReference>
<accession>A0A4R5MK69</accession>
<protein>
    <submittedName>
        <fullName evidence="1">Uncharacterized protein</fullName>
    </submittedName>
</protein>
<comment type="caution">
    <text evidence="1">The sequence shown here is derived from an EMBL/GenBank/DDBJ whole genome shotgun (WGS) entry which is preliminary data.</text>
</comment>
<dbReference type="RefSeq" id="WP_133262660.1">
    <property type="nucleotide sequence ID" value="NZ_SJCY01000006.1"/>
</dbReference>
<gene>
    <name evidence="1" type="ORF">EZJ43_10480</name>
</gene>
<proteinExistence type="predicted"/>
<sequence length="373" mass="42985">MNIHLIKTTEYPLGNYKQVLELLRSFTGPMKFLSPIDRVPTDDEDAQNAALNWDGNNELVLECFEHRLSTVNELPEDWRAFFKRCSNYRRNNAVGTSDFVMLLTEQRNLANWFSMFDGKNNAFIDCADWEYFTKSPSTYPIAYEVVANVLRTIMCPKLTLPNPYFHKQTIGCINDLCMNKSEISIKLRTADVCPVCVERLNEQGIDDRVLDQCIGIIEGIRSQLLFREGSRRPRQLSEIKLTDNNKFYFTGYGNLELKLFPLQKVLYAFYLNHLEGVRLNELSDHKAELLYWYRKFSNADTNAQINTRIADLINPIGSSFSEKKSSLNNKIKALLGENLAQQYKIGGESGEVFKINVDRHLVVLPEDRSLTYA</sequence>
<name>A0A4R5MK69_9SPHI</name>
<keyword evidence="2" id="KW-1185">Reference proteome</keyword>
<dbReference type="Proteomes" id="UP000295668">
    <property type="component" value="Unassembled WGS sequence"/>
</dbReference>
<reference evidence="1 2" key="1">
    <citation type="submission" date="2019-02" db="EMBL/GenBank/DDBJ databases">
        <title>Pedobacter sp. nov., a novel speices isolated from soil of pinguins habitat in Antarcitica.</title>
        <authorList>
            <person name="He R.-H."/>
        </authorList>
    </citation>
    <scope>NUCLEOTIDE SEQUENCE [LARGE SCALE GENOMIC DNA]</scope>
    <source>
        <strain evidence="1 2">E01020</strain>
    </source>
</reference>
<organism evidence="1 2">
    <name type="scientific">Pedobacter changchengzhani</name>
    <dbReference type="NCBI Taxonomy" id="2529274"/>
    <lineage>
        <taxon>Bacteria</taxon>
        <taxon>Pseudomonadati</taxon>
        <taxon>Bacteroidota</taxon>
        <taxon>Sphingobacteriia</taxon>
        <taxon>Sphingobacteriales</taxon>
        <taxon>Sphingobacteriaceae</taxon>
        <taxon>Pedobacter</taxon>
    </lineage>
</organism>
<evidence type="ECO:0000313" key="2">
    <source>
        <dbReference type="Proteomes" id="UP000295668"/>
    </source>
</evidence>
<dbReference type="OrthoDB" id="1342667at2"/>
<evidence type="ECO:0000313" key="1">
    <source>
        <dbReference type="EMBL" id="TDG36097.1"/>
    </source>
</evidence>